<feature type="transmembrane region" description="Helical" evidence="1">
    <location>
        <begin position="113"/>
        <end position="136"/>
    </location>
</feature>
<dbReference type="EMBL" id="JABMIG020000220">
    <property type="protein sequence ID" value="KAL3785133.1"/>
    <property type="molecule type" value="Genomic_DNA"/>
</dbReference>
<feature type="transmembrane region" description="Helical" evidence="1">
    <location>
        <begin position="148"/>
        <end position="167"/>
    </location>
</feature>
<keyword evidence="1" id="KW-1133">Transmembrane helix</keyword>
<keyword evidence="1" id="KW-0812">Transmembrane</keyword>
<name>A0ABD3PC78_9STRA</name>
<keyword evidence="1" id="KW-0472">Membrane</keyword>
<dbReference type="AlphaFoldDB" id="A0ABD3PC78"/>
<dbReference type="Proteomes" id="UP001516023">
    <property type="component" value="Unassembled WGS sequence"/>
</dbReference>
<feature type="transmembrane region" description="Helical" evidence="1">
    <location>
        <begin position="17"/>
        <end position="36"/>
    </location>
</feature>
<evidence type="ECO:0000313" key="3">
    <source>
        <dbReference type="Proteomes" id="UP001516023"/>
    </source>
</evidence>
<evidence type="ECO:0000313" key="2">
    <source>
        <dbReference type="EMBL" id="KAL3785133.1"/>
    </source>
</evidence>
<accession>A0ABD3PC78</accession>
<reference evidence="2 3" key="1">
    <citation type="journal article" date="2020" name="G3 (Bethesda)">
        <title>Improved Reference Genome for Cyclotella cryptica CCMP332, a Model for Cell Wall Morphogenesis, Salinity Adaptation, and Lipid Production in Diatoms (Bacillariophyta).</title>
        <authorList>
            <person name="Roberts W.R."/>
            <person name="Downey K.M."/>
            <person name="Ruck E.C."/>
            <person name="Traller J.C."/>
            <person name="Alverson A.J."/>
        </authorList>
    </citation>
    <scope>NUCLEOTIDE SEQUENCE [LARGE SCALE GENOMIC DNA]</scope>
    <source>
        <strain evidence="2 3">CCMP332</strain>
    </source>
</reference>
<comment type="caution">
    <text evidence="2">The sequence shown here is derived from an EMBL/GenBank/DDBJ whole genome shotgun (WGS) entry which is preliminary data.</text>
</comment>
<sequence length="189" mass="21954">MKKLFQECTPRYHPYKWIFLNSAILLWSMLFLILILSNTTTENSNEKARIERHYLVYDFVTCIVWLIEVTCNALDHIGFFDDAEDDRGESQSKMEPRSCHAPNKVERTQSEVVALWIELALAAFFFIDSTTIAFHLSQEQIHRQAKGMTLDLCINIVAYAFLLYRQVVSRNKTGRDTTVTFEHATNPLV</sequence>
<proteinExistence type="predicted"/>
<evidence type="ECO:0008006" key="4">
    <source>
        <dbReference type="Google" id="ProtNLM"/>
    </source>
</evidence>
<protein>
    <recommendedName>
        <fullName evidence="4">Ion transport domain-containing protein</fullName>
    </recommendedName>
</protein>
<gene>
    <name evidence="2" type="ORF">HJC23_013292</name>
</gene>
<evidence type="ECO:0000256" key="1">
    <source>
        <dbReference type="SAM" id="Phobius"/>
    </source>
</evidence>
<organism evidence="2 3">
    <name type="scientific">Cyclotella cryptica</name>
    <dbReference type="NCBI Taxonomy" id="29204"/>
    <lineage>
        <taxon>Eukaryota</taxon>
        <taxon>Sar</taxon>
        <taxon>Stramenopiles</taxon>
        <taxon>Ochrophyta</taxon>
        <taxon>Bacillariophyta</taxon>
        <taxon>Coscinodiscophyceae</taxon>
        <taxon>Thalassiosirophycidae</taxon>
        <taxon>Stephanodiscales</taxon>
        <taxon>Stephanodiscaceae</taxon>
        <taxon>Cyclotella</taxon>
    </lineage>
</organism>
<keyword evidence="3" id="KW-1185">Reference proteome</keyword>